<dbReference type="Proteomes" id="UP000637359">
    <property type="component" value="Unassembled WGS sequence"/>
</dbReference>
<dbReference type="RefSeq" id="WP_186868096.1">
    <property type="nucleotide sequence ID" value="NZ_JACOOL010000001.1"/>
</dbReference>
<keyword evidence="2" id="KW-1185">Reference proteome</keyword>
<accession>A0A923L2P9</accession>
<dbReference type="EMBL" id="JACOOL010000001">
    <property type="protein sequence ID" value="MBC5635388.1"/>
    <property type="molecule type" value="Genomic_DNA"/>
</dbReference>
<organism evidence="1 2">
    <name type="scientific">Ornithinibacillus hominis</name>
    <dbReference type="NCBI Taxonomy" id="2763055"/>
    <lineage>
        <taxon>Bacteria</taxon>
        <taxon>Bacillati</taxon>
        <taxon>Bacillota</taxon>
        <taxon>Bacilli</taxon>
        <taxon>Bacillales</taxon>
        <taxon>Bacillaceae</taxon>
        <taxon>Ornithinibacillus</taxon>
    </lineage>
</organism>
<name>A0A923L2P9_9BACI</name>
<comment type="caution">
    <text evidence="1">The sequence shown here is derived from an EMBL/GenBank/DDBJ whole genome shotgun (WGS) entry which is preliminary data.</text>
</comment>
<protein>
    <submittedName>
        <fullName evidence="1">Uncharacterized protein</fullName>
    </submittedName>
</protein>
<evidence type="ECO:0000313" key="2">
    <source>
        <dbReference type="Proteomes" id="UP000637359"/>
    </source>
</evidence>
<sequence>MTLLAEQEYFKIERKVDRITQVDVEHKRYLKLYTDKIQSKHREFPIKDVLDISYREIGGEGAGLLYLHTTRGVFSYTLKSSPRHFIEIFKQHIKK</sequence>
<dbReference type="AlphaFoldDB" id="A0A923L2P9"/>
<gene>
    <name evidence="1" type="ORF">H8S33_00990</name>
</gene>
<reference evidence="1" key="1">
    <citation type="submission" date="2020-08" db="EMBL/GenBank/DDBJ databases">
        <title>Genome public.</title>
        <authorList>
            <person name="Liu C."/>
            <person name="Sun Q."/>
        </authorList>
    </citation>
    <scope>NUCLEOTIDE SEQUENCE</scope>
    <source>
        <strain evidence="1">BX22</strain>
    </source>
</reference>
<proteinExistence type="predicted"/>
<evidence type="ECO:0000313" key="1">
    <source>
        <dbReference type="EMBL" id="MBC5635388.1"/>
    </source>
</evidence>